<sequence length="292" mass="33149">MAFSPLRLIKTSHHTRSISLPSRPSPLTLGVEQQLQRLRSSQDASTSSQYHKLNGLRDLYDCVDDFLQLPNTQRALSQLRSEERVNKMLDRSLRVLDVCNTTRDILMEMKKNVQDLLSSIRRKRVGKSGLADDVREYMICQKKLNKNVQKCVEGLKKNENEHASFSLLEEDPNVVAIVGSLREVNAITNSIYKSLLSSISQPRKNDWFPILKLMNKREVASHSEDNECFNDVEKADAALLDLMSSKSCKDTQHALKHLEALDSSIQGFMEGLNCVFRSSVKTRVSLLNILNC</sequence>
<dbReference type="GO" id="GO:0048367">
    <property type="term" value="P:shoot system development"/>
    <property type="evidence" value="ECO:0007669"/>
    <property type="project" value="InterPro"/>
</dbReference>
<evidence type="ECO:0000313" key="1">
    <source>
        <dbReference type="EMBL" id="KAK9129287.1"/>
    </source>
</evidence>
<reference evidence="1 2" key="1">
    <citation type="submission" date="2024-01" db="EMBL/GenBank/DDBJ databases">
        <title>Genome assemblies of Stephania.</title>
        <authorList>
            <person name="Yang L."/>
        </authorList>
    </citation>
    <scope>NUCLEOTIDE SEQUENCE [LARGE SCALE GENOMIC DNA]</scope>
    <source>
        <strain evidence="1">QJT</strain>
        <tissue evidence="1">Leaf</tissue>
    </source>
</reference>
<evidence type="ECO:0000313" key="2">
    <source>
        <dbReference type="Proteomes" id="UP001417504"/>
    </source>
</evidence>
<name>A0AAP0JAG2_9MAGN</name>
<keyword evidence="2" id="KW-1185">Reference proteome</keyword>
<dbReference type="Pfam" id="PF03087">
    <property type="entry name" value="BPS1"/>
    <property type="match status" value="1"/>
</dbReference>
<dbReference type="Proteomes" id="UP001417504">
    <property type="component" value="Unassembled WGS sequence"/>
</dbReference>
<dbReference type="InterPro" id="IPR004320">
    <property type="entry name" value="BPS1_pln"/>
</dbReference>
<dbReference type="PANTHER" id="PTHR33070">
    <property type="entry name" value="OS06G0725500 PROTEIN"/>
    <property type="match status" value="1"/>
</dbReference>
<comment type="caution">
    <text evidence="1">The sequence shown here is derived from an EMBL/GenBank/DDBJ whole genome shotgun (WGS) entry which is preliminary data.</text>
</comment>
<protein>
    <submittedName>
        <fullName evidence="1">Uncharacterized protein</fullName>
    </submittedName>
</protein>
<proteinExistence type="predicted"/>
<organism evidence="1 2">
    <name type="scientific">Stephania japonica</name>
    <dbReference type="NCBI Taxonomy" id="461633"/>
    <lineage>
        <taxon>Eukaryota</taxon>
        <taxon>Viridiplantae</taxon>
        <taxon>Streptophyta</taxon>
        <taxon>Embryophyta</taxon>
        <taxon>Tracheophyta</taxon>
        <taxon>Spermatophyta</taxon>
        <taxon>Magnoliopsida</taxon>
        <taxon>Ranunculales</taxon>
        <taxon>Menispermaceae</taxon>
        <taxon>Menispermoideae</taxon>
        <taxon>Cissampelideae</taxon>
        <taxon>Stephania</taxon>
    </lineage>
</organism>
<gene>
    <name evidence="1" type="ORF">Sjap_009774</name>
</gene>
<dbReference type="GO" id="GO:0048364">
    <property type="term" value="P:root development"/>
    <property type="evidence" value="ECO:0007669"/>
    <property type="project" value="InterPro"/>
</dbReference>
<dbReference type="PANTHER" id="PTHR33070:SF115">
    <property type="entry name" value="T23E18.15"/>
    <property type="match status" value="1"/>
</dbReference>
<dbReference type="AlphaFoldDB" id="A0AAP0JAG2"/>
<dbReference type="EMBL" id="JBBNAE010000004">
    <property type="protein sequence ID" value="KAK9129287.1"/>
    <property type="molecule type" value="Genomic_DNA"/>
</dbReference>
<accession>A0AAP0JAG2</accession>